<evidence type="ECO:0000256" key="9">
    <source>
        <dbReference type="ARBA" id="ARBA00023180"/>
    </source>
</evidence>
<evidence type="ECO:0000256" key="2">
    <source>
        <dbReference type="ARBA" id="ARBA00022448"/>
    </source>
</evidence>
<keyword evidence="3" id="KW-1003">Cell membrane</keyword>
<sequence>MLETVLEEPFQSPFSQNWLFANHNSENSSEGLQNSLVEHTKTGGSDECEILLGNCASGGKVALAHASRSNVRFPHDVVIPGDLEVTNLVWQTLRERIPKCHFVIVTADARKSFILQVIRRVSLVFQSLILVDIGKLVDGKQETDLISTVLGISTTTCRTLLIDLTSGGQSDMFRLLESAKLYLWPESRIIIVGSKTHEERVLKDHVFRNSLRVLFLSIPKSLLARLAYPDTTWTKLKPSKTTNNETLSGNDTVILYGLCLFCDEGKPSIRLVFSWWPPGTALPKLFDPFPDQLDNMRGHLLRVVGMTSFPYNDYIREEKSSKTKGSQTKVIWLDSLDKRMYALFSKKLNFTYTFGPPEDGQFGIYVGNGNWSGLVGEIQHNKADITTIVAPSSGRNQIFDHMRAYVADPFTVVSLKPQLLSQYTLILRPFTSALTILADRMHSDDNWLHLVSSFSPDRPKENLTCGHLGRYPETDQLGMGHFR</sequence>
<reference evidence="13 14" key="1">
    <citation type="submission" date="2023-11" db="EMBL/GenBank/DDBJ databases">
        <title>Halocaridina rubra genome assembly.</title>
        <authorList>
            <person name="Smith C."/>
        </authorList>
    </citation>
    <scope>NUCLEOTIDE SEQUENCE [LARGE SCALE GENOMIC DNA]</scope>
    <source>
        <strain evidence="13">EP-1</strain>
        <tissue evidence="13">Whole</tissue>
    </source>
</reference>
<organism evidence="13 14">
    <name type="scientific">Halocaridina rubra</name>
    <name type="common">Hawaiian red shrimp</name>
    <dbReference type="NCBI Taxonomy" id="373956"/>
    <lineage>
        <taxon>Eukaryota</taxon>
        <taxon>Metazoa</taxon>
        <taxon>Ecdysozoa</taxon>
        <taxon>Arthropoda</taxon>
        <taxon>Crustacea</taxon>
        <taxon>Multicrustacea</taxon>
        <taxon>Malacostraca</taxon>
        <taxon>Eumalacostraca</taxon>
        <taxon>Eucarida</taxon>
        <taxon>Decapoda</taxon>
        <taxon>Pleocyemata</taxon>
        <taxon>Caridea</taxon>
        <taxon>Atyoidea</taxon>
        <taxon>Atyidae</taxon>
        <taxon>Halocaridina</taxon>
    </lineage>
</organism>
<accession>A0AAN8WQW9</accession>
<keyword evidence="5" id="KW-1133">Transmembrane helix</keyword>
<dbReference type="SMART" id="SM00918">
    <property type="entry name" value="Lig_chan-Glu_bd"/>
    <property type="match status" value="1"/>
</dbReference>
<dbReference type="InterPro" id="IPR052192">
    <property type="entry name" value="Insect_Ionotropic_Sensory_Rcpt"/>
</dbReference>
<evidence type="ECO:0000256" key="8">
    <source>
        <dbReference type="ARBA" id="ARBA00023170"/>
    </source>
</evidence>
<proteinExistence type="predicted"/>
<keyword evidence="11" id="KW-0407">Ion channel</keyword>
<dbReference type="Pfam" id="PF10613">
    <property type="entry name" value="Lig_chan-Glu_bd"/>
    <property type="match status" value="1"/>
</dbReference>
<dbReference type="Proteomes" id="UP001381693">
    <property type="component" value="Unassembled WGS sequence"/>
</dbReference>
<evidence type="ECO:0000256" key="10">
    <source>
        <dbReference type="ARBA" id="ARBA00023286"/>
    </source>
</evidence>
<dbReference type="PANTHER" id="PTHR42643">
    <property type="entry name" value="IONOTROPIC RECEPTOR 20A-RELATED"/>
    <property type="match status" value="1"/>
</dbReference>
<keyword evidence="9" id="KW-0325">Glycoprotein</keyword>
<evidence type="ECO:0000256" key="1">
    <source>
        <dbReference type="ARBA" id="ARBA00004651"/>
    </source>
</evidence>
<comment type="subcellular location">
    <subcellularLocation>
        <location evidence="1">Cell membrane</location>
        <topology evidence="1">Multi-pass membrane protein</topology>
    </subcellularLocation>
</comment>
<comment type="caution">
    <text evidence="13">The sequence shown here is derived from an EMBL/GenBank/DDBJ whole genome shotgun (WGS) entry which is preliminary data.</text>
</comment>
<dbReference type="GO" id="GO:0015276">
    <property type="term" value="F:ligand-gated monoatomic ion channel activity"/>
    <property type="evidence" value="ECO:0007669"/>
    <property type="project" value="InterPro"/>
</dbReference>
<name>A0AAN8WQW9_HALRR</name>
<evidence type="ECO:0000256" key="7">
    <source>
        <dbReference type="ARBA" id="ARBA00023136"/>
    </source>
</evidence>
<dbReference type="AlphaFoldDB" id="A0AAN8WQW9"/>
<evidence type="ECO:0000256" key="3">
    <source>
        <dbReference type="ARBA" id="ARBA00022475"/>
    </source>
</evidence>
<evidence type="ECO:0000259" key="12">
    <source>
        <dbReference type="SMART" id="SM00918"/>
    </source>
</evidence>
<keyword evidence="7" id="KW-0472">Membrane</keyword>
<evidence type="ECO:0000313" key="13">
    <source>
        <dbReference type="EMBL" id="KAK7068606.1"/>
    </source>
</evidence>
<dbReference type="InterPro" id="IPR019594">
    <property type="entry name" value="Glu/Gly-bd"/>
</dbReference>
<keyword evidence="4" id="KW-0812">Transmembrane</keyword>
<dbReference type="EMBL" id="JAXCGZ010017183">
    <property type="protein sequence ID" value="KAK7068606.1"/>
    <property type="molecule type" value="Genomic_DNA"/>
</dbReference>
<evidence type="ECO:0000256" key="5">
    <source>
        <dbReference type="ARBA" id="ARBA00022989"/>
    </source>
</evidence>
<dbReference type="GO" id="GO:0005886">
    <property type="term" value="C:plasma membrane"/>
    <property type="evidence" value="ECO:0007669"/>
    <property type="project" value="UniProtKB-SubCell"/>
</dbReference>
<keyword evidence="10" id="KW-1071">Ligand-gated ion channel</keyword>
<keyword evidence="2" id="KW-0813">Transport</keyword>
<keyword evidence="8" id="KW-0675">Receptor</keyword>
<evidence type="ECO:0000313" key="14">
    <source>
        <dbReference type="Proteomes" id="UP001381693"/>
    </source>
</evidence>
<evidence type="ECO:0000256" key="6">
    <source>
        <dbReference type="ARBA" id="ARBA00023065"/>
    </source>
</evidence>
<dbReference type="PANTHER" id="PTHR42643:SF24">
    <property type="entry name" value="IONOTROPIC RECEPTOR 60A"/>
    <property type="match status" value="1"/>
</dbReference>
<dbReference type="SUPFAM" id="SSF53850">
    <property type="entry name" value="Periplasmic binding protein-like II"/>
    <property type="match status" value="1"/>
</dbReference>
<gene>
    <name evidence="13" type="ORF">SK128_005685</name>
</gene>
<feature type="domain" description="Ionotropic glutamate receptor L-glutamate and glycine-binding" evidence="12">
    <location>
        <begin position="328"/>
        <end position="380"/>
    </location>
</feature>
<keyword evidence="6" id="KW-0406">Ion transport</keyword>
<evidence type="ECO:0000256" key="11">
    <source>
        <dbReference type="ARBA" id="ARBA00023303"/>
    </source>
</evidence>
<evidence type="ECO:0000256" key="4">
    <source>
        <dbReference type="ARBA" id="ARBA00022692"/>
    </source>
</evidence>
<protein>
    <recommendedName>
        <fullName evidence="12">Ionotropic glutamate receptor L-glutamate and glycine-binding domain-containing protein</fullName>
    </recommendedName>
</protein>
<dbReference type="Gene3D" id="3.40.190.10">
    <property type="entry name" value="Periplasmic binding protein-like II"/>
    <property type="match status" value="1"/>
</dbReference>
<keyword evidence="14" id="KW-1185">Reference proteome</keyword>